<dbReference type="InterPro" id="IPR016140">
    <property type="entry name" value="Bifunc_inhib/LTP/seed_store"/>
</dbReference>
<dbReference type="CDD" id="cd01958">
    <property type="entry name" value="HPS_like"/>
    <property type="match status" value="1"/>
</dbReference>
<feature type="compositionally biased region" description="Pro residues" evidence="1">
    <location>
        <begin position="85"/>
        <end position="94"/>
    </location>
</feature>
<proteinExistence type="predicted"/>
<organism evidence="3 4">
    <name type="scientific">Musa troglodytarum</name>
    <name type="common">fe'i banana</name>
    <dbReference type="NCBI Taxonomy" id="320322"/>
    <lineage>
        <taxon>Eukaryota</taxon>
        <taxon>Viridiplantae</taxon>
        <taxon>Streptophyta</taxon>
        <taxon>Embryophyta</taxon>
        <taxon>Tracheophyta</taxon>
        <taxon>Spermatophyta</taxon>
        <taxon>Magnoliopsida</taxon>
        <taxon>Liliopsida</taxon>
        <taxon>Zingiberales</taxon>
        <taxon>Musaceae</taxon>
        <taxon>Musa</taxon>
    </lineage>
</organism>
<evidence type="ECO:0000256" key="1">
    <source>
        <dbReference type="SAM" id="MobiDB-lite"/>
    </source>
</evidence>
<feature type="region of interest" description="Disordered" evidence="1">
    <location>
        <begin position="1"/>
        <end position="22"/>
    </location>
</feature>
<dbReference type="EMBL" id="CP097506">
    <property type="protein sequence ID" value="URD97214.1"/>
    <property type="molecule type" value="Genomic_DNA"/>
</dbReference>
<feature type="region of interest" description="Disordered" evidence="1">
    <location>
        <begin position="61"/>
        <end position="119"/>
    </location>
</feature>
<dbReference type="InterPro" id="IPR051636">
    <property type="entry name" value="Plant_LTP/defense-related"/>
</dbReference>
<keyword evidence="4" id="KW-1185">Reference proteome</keyword>
<protein>
    <submittedName>
        <fullName evidence="3">AAI</fullName>
    </submittedName>
</protein>
<evidence type="ECO:0000259" key="2">
    <source>
        <dbReference type="SMART" id="SM00499"/>
    </source>
</evidence>
<dbReference type="Proteomes" id="UP001055439">
    <property type="component" value="Chromosome 4"/>
</dbReference>
<dbReference type="AlphaFoldDB" id="A0A9E7JYQ2"/>
<dbReference type="PANTHER" id="PTHR31731">
    <property type="match status" value="1"/>
</dbReference>
<dbReference type="SMART" id="SM00499">
    <property type="entry name" value="AAI"/>
    <property type="match status" value="1"/>
</dbReference>
<reference evidence="3" key="1">
    <citation type="submission" date="2022-05" db="EMBL/GenBank/DDBJ databases">
        <title>The Musa troglodytarum L. genome provides insights into the mechanism of non-climacteric behaviour and enrichment of carotenoids.</title>
        <authorList>
            <person name="Wang J."/>
        </authorList>
    </citation>
    <scope>NUCLEOTIDE SEQUENCE</scope>
    <source>
        <tissue evidence="3">Leaf</tissue>
    </source>
</reference>
<gene>
    <name evidence="3" type="ORF">MUK42_36431</name>
</gene>
<accession>A0A9E7JYQ2</accession>
<evidence type="ECO:0000313" key="4">
    <source>
        <dbReference type="Proteomes" id="UP001055439"/>
    </source>
</evidence>
<dbReference type="Gene3D" id="1.10.110.10">
    <property type="entry name" value="Plant lipid-transfer and hydrophobic proteins"/>
    <property type="match status" value="1"/>
</dbReference>
<dbReference type="Pfam" id="PF14547">
    <property type="entry name" value="Hydrophob_seed"/>
    <property type="match status" value="1"/>
</dbReference>
<evidence type="ECO:0000313" key="3">
    <source>
        <dbReference type="EMBL" id="URD97214.1"/>
    </source>
</evidence>
<feature type="domain" description="Bifunctional inhibitor/plant lipid transfer protein/seed storage helical" evidence="2">
    <location>
        <begin position="180"/>
        <end position="261"/>
    </location>
</feature>
<dbReference type="InterPro" id="IPR036312">
    <property type="entry name" value="Bifun_inhib/LTP/seed_sf"/>
</dbReference>
<dbReference type="OrthoDB" id="1935738at2759"/>
<sequence length="264" mass="28261">MVERSRWRSMTAASGTKRSRTKHRTLISHLQLASLGHLLTCIATVLQIPVLLYKTLTSHCSTPRPKYTPTYCPPPPMKPKRSPRPKPTPKPGMPSCPIDTRGLQKLLSPSSPPPHPTSMASKTTTWLFLIVSMALPQAFACDSCSQPSLPWPPALRRPPRVLPPVEGGGGLPGTSPPATCSLDHLKLGLCLDVLGGLVHLGAGNPAENVCCPVLHGLLELEAAVCLCTAIKLRILNLDIYIPLALQLLITCGKNPPSGSLCPLN</sequence>
<dbReference type="SUPFAM" id="SSF47699">
    <property type="entry name" value="Bifunctional inhibitor/lipid-transfer protein/seed storage 2S albumin"/>
    <property type="match status" value="1"/>
</dbReference>
<name>A0A9E7JYQ2_9LILI</name>
<dbReference type="InterPro" id="IPR027923">
    <property type="entry name" value="Hydrophob_seed_dom"/>
</dbReference>